<dbReference type="PANTHER" id="PTHR20941">
    <property type="entry name" value="FOLATE SYNTHESIS PROTEINS"/>
    <property type="match status" value="1"/>
</dbReference>
<dbReference type="EC" id="2.5.1.15" evidence="4"/>
<dbReference type="GO" id="GO:0046654">
    <property type="term" value="P:tetrahydrofolate biosynthetic process"/>
    <property type="evidence" value="ECO:0007669"/>
    <property type="project" value="TreeGrafter"/>
</dbReference>
<dbReference type="Gene3D" id="3.20.20.20">
    <property type="entry name" value="Dihydropteroate synthase-like"/>
    <property type="match status" value="1"/>
</dbReference>
<dbReference type="STRING" id="1229726.GRFL_2241"/>
<evidence type="ECO:0000313" key="9">
    <source>
        <dbReference type="EMBL" id="APU68965.1"/>
    </source>
</evidence>
<dbReference type="CDD" id="cd00739">
    <property type="entry name" value="DHPS"/>
    <property type="match status" value="1"/>
</dbReference>
<organism evidence="9 10">
    <name type="scientific">Christiangramia flava JLT2011</name>
    <dbReference type="NCBI Taxonomy" id="1229726"/>
    <lineage>
        <taxon>Bacteria</taxon>
        <taxon>Pseudomonadati</taxon>
        <taxon>Bacteroidota</taxon>
        <taxon>Flavobacteriia</taxon>
        <taxon>Flavobacteriales</taxon>
        <taxon>Flavobacteriaceae</taxon>
        <taxon>Christiangramia</taxon>
    </lineage>
</organism>
<evidence type="ECO:0000256" key="5">
    <source>
        <dbReference type="ARBA" id="ARBA00022679"/>
    </source>
</evidence>
<keyword evidence="8" id="KW-0289">Folate biosynthesis</keyword>
<dbReference type="EMBL" id="CP016359">
    <property type="protein sequence ID" value="APU68965.1"/>
    <property type="molecule type" value="Genomic_DNA"/>
</dbReference>
<sequence>MYINCKGELIDLSTPRVMGIINITPDSFFSGSRAQTNSDILKKAERMLKEGATFLDLGAYSSRPGATDISEEEEINRLLPAIEVILKEFPEALLSLDTFRSKVARKGIEAGGAIINDISGGKLDVHMLQTVAELQVPYILMHMKGTPQNMKDQNQYDDLLKDILFYFSERVNAARQLGINDIIVDPGFGFAKNIRQNFELLSKAELLQMLELPILIGLSRKSMIWKTLEIEAAQALNGTSVLNTVALQKGVHILRVHDVKEAMECIKLTSEIIN</sequence>
<reference evidence="9 10" key="1">
    <citation type="submission" date="2016-07" db="EMBL/GenBank/DDBJ databases">
        <title>Multi-omics approach to identify versatile polysaccharide utilization systems of a marine flavobacterium Gramella flava.</title>
        <authorList>
            <person name="Tang K."/>
        </authorList>
    </citation>
    <scope>NUCLEOTIDE SEQUENCE [LARGE SCALE GENOMIC DNA]</scope>
    <source>
        <strain evidence="9 10">JLT2011</strain>
    </source>
</reference>
<dbReference type="InterPro" id="IPR045031">
    <property type="entry name" value="DHP_synth-like"/>
</dbReference>
<dbReference type="Pfam" id="PF00809">
    <property type="entry name" value="Pterin_bind"/>
    <property type="match status" value="1"/>
</dbReference>
<dbReference type="OrthoDB" id="9811744at2"/>
<dbReference type="GO" id="GO:0046872">
    <property type="term" value="F:metal ion binding"/>
    <property type="evidence" value="ECO:0007669"/>
    <property type="project" value="UniProtKB-KW"/>
</dbReference>
<gene>
    <name evidence="9" type="ORF">GRFL_2241</name>
</gene>
<dbReference type="InterPro" id="IPR006390">
    <property type="entry name" value="DHP_synth_dom"/>
</dbReference>
<protein>
    <recommendedName>
        <fullName evidence="4">dihydropteroate synthase</fullName>
        <ecNumber evidence="4">2.5.1.15</ecNumber>
    </recommendedName>
</protein>
<dbReference type="PANTHER" id="PTHR20941:SF1">
    <property type="entry name" value="FOLIC ACID SYNTHESIS PROTEIN FOL1"/>
    <property type="match status" value="1"/>
</dbReference>
<accession>A0A1L7I782</accession>
<evidence type="ECO:0000256" key="8">
    <source>
        <dbReference type="ARBA" id="ARBA00022909"/>
    </source>
</evidence>
<evidence type="ECO:0000256" key="2">
    <source>
        <dbReference type="ARBA" id="ARBA00001946"/>
    </source>
</evidence>
<evidence type="ECO:0000256" key="6">
    <source>
        <dbReference type="ARBA" id="ARBA00022723"/>
    </source>
</evidence>
<keyword evidence="6" id="KW-0479">Metal-binding</keyword>
<dbReference type="KEGG" id="gfl:GRFL_2241"/>
<evidence type="ECO:0000313" key="10">
    <source>
        <dbReference type="Proteomes" id="UP000186230"/>
    </source>
</evidence>
<keyword evidence="7" id="KW-0460">Magnesium</keyword>
<dbReference type="GO" id="GO:0004156">
    <property type="term" value="F:dihydropteroate synthase activity"/>
    <property type="evidence" value="ECO:0007669"/>
    <property type="project" value="UniProtKB-EC"/>
</dbReference>
<dbReference type="InterPro" id="IPR000489">
    <property type="entry name" value="Pterin-binding_dom"/>
</dbReference>
<dbReference type="AlphaFoldDB" id="A0A1L7I782"/>
<dbReference type="SUPFAM" id="SSF51717">
    <property type="entry name" value="Dihydropteroate synthetase-like"/>
    <property type="match status" value="1"/>
</dbReference>
<dbReference type="GO" id="GO:0046656">
    <property type="term" value="P:folic acid biosynthetic process"/>
    <property type="evidence" value="ECO:0007669"/>
    <property type="project" value="UniProtKB-KW"/>
</dbReference>
<proteinExistence type="predicted"/>
<dbReference type="InterPro" id="IPR011005">
    <property type="entry name" value="Dihydropteroate_synth-like_sf"/>
</dbReference>
<dbReference type="RefSeq" id="WP_083644672.1">
    <property type="nucleotide sequence ID" value="NZ_AMRU01000009.1"/>
</dbReference>
<name>A0A1L7I782_9FLAO</name>
<keyword evidence="10" id="KW-1185">Reference proteome</keyword>
<dbReference type="GO" id="GO:0005829">
    <property type="term" value="C:cytosol"/>
    <property type="evidence" value="ECO:0007669"/>
    <property type="project" value="TreeGrafter"/>
</dbReference>
<dbReference type="PROSITE" id="PS50972">
    <property type="entry name" value="PTERIN_BINDING"/>
    <property type="match status" value="1"/>
</dbReference>
<evidence type="ECO:0000256" key="4">
    <source>
        <dbReference type="ARBA" id="ARBA00012458"/>
    </source>
</evidence>
<dbReference type="NCBIfam" id="TIGR01496">
    <property type="entry name" value="DHPS"/>
    <property type="match status" value="1"/>
</dbReference>
<evidence type="ECO:0000256" key="3">
    <source>
        <dbReference type="ARBA" id="ARBA00004763"/>
    </source>
</evidence>
<dbReference type="Proteomes" id="UP000186230">
    <property type="component" value="Chromosome"/>
</dbReference>
<comment type="pathway">
    <text evidence="3">Cofactor biosynthesis; tetrahydrofolate biosynthesis; 7,8-dihydrofolate from 2-amino-4-hydroxy-6-hydroxymethyl-7,8-dihydropteridine diphosphate and 4-aminobenzoate: step 1/2.</text>
</comment>
<comment type="cofactor">
    <cofactor evidence="2">
        <name>Mg(2+)</name>
        <dbReference type="ChEBI" id="CHEBI:18420"/>
    </cofactor>
</comment>
<keyword evidence="5 9" id="KW-0808">Transferase</keyword>
<comment type="catalytic activity">
    <reaction evidence="1">
        <text>(7,8-dihydropterin-6-yl)methyl diphosphate + 4-aminobenzoate = 7,8-dihydropteroate + diphosphate</text>
        <dbReference type="Rhea" id="RHEA:19949"/>
        <dbReference type="ChEBI" id="CHEBI:17836"/>
        <dbReference type="ChEBI" id="CHEBI:17839"/>
        <dbReference type="ChEBI" id="CHEBI:33019"/>
        <dbReference type="ChEBI" id="CHEBI:72950"/>
        <dbReference type="EC" id="2.5.1.15"/>
    </reaction>
</comment>
<evidence type="ECO:0000256" key="1">
    <source>
        <dbReference type="ARBA" id="ARBA00000012"/>
    </source>
</evidence>
<evidence type="ECO:0000256" key="7">
    <source>
        <dbReference type="ARBA" id="ARBA00022842"/>
    </source>
</evidence>